<evidence type="ECO:0000259" key="2">
    <source>
        <dbReference type="Pfam" id="PF01425"/>
    </source>
</evidence>
<protein>
    <recommendedName>
        <fullName evidence="2">Amidase domain-containing protein</fullName>
    </recommendedName>
</protein>
<keyword evidence="4" id="KW-1185">Reference proteome</keyword>
<dbReference type="RefSeq" id="WP_084471215.1">
    <property type="nucleotide sequence ID" value="NZ_JAAXOO010000004.1"/>
</dbReference>
<feature type="domain" description="Amidase" evidence="2">
    <location>
        <begin position="48"/>
        <end position="220"/>
    </location>
</feature>
<dbReference type="InterPro" id="IPR036928">
    <property type="entry name" value="AS_sf"/>
</dbReference>
<dbReference type="EMBL" id="JAAXOO010000004">
    <property type="protein sequence ID" value="NKY35067.1"/>
    <property type="molecule type" value="Genomic_DNA"/>
</dbReference>
<dbReference type="Gene3D" id="3.90.1300.10">
    <property type="entry name" value="Amidase signature (AS) domain"/>
    <property type="match status" value="1"/>
</dbReference>
<dbReference type="Pfam" id="PF01425">
    <property type="entry name" value="Amidase"/>
    <property type="match status" value="1"/>
</dbReference>
<comment type="caution">
    <text evidence="3">The sequence shown here is derived from an EMBL/GenBank/DDBJ whole genome shotgun (WGS) entry which is preliminary data.</text>
</comment>
<evidence type="ECO:0000313" key="4">
    <source>
        <dbReference type="Proteomes" id="UP000565715"/>
    </source>
</evidence>
<dbReference type="Proteomes" id="UP000565715">
    <property type="component" value="Unassembled WGS sequence"/>
</dbReference>
<name>A0A846XHV0_9NOCA</name>
<dbReference type="AlphaFoldDB" id="A0A846XHV0"/>
<organism evidence="3 4">
    <name type="scientific">Nocardia speluncae</name>
    <dbReference type="NCBI Taxonomy" id="419477"/>
    <lineage>
        <taxon>Bacteria</taxon>
        <taxon>Bacillati</taxon>
        <taxon>Actinomycetota</taxon>
        <taxon>Actinomycetes</taxon>
        <taxon>Mycobacteriales</taxon>
        <taxon>Nocardiaceae</taxon>
        <taxon>Nocardia</taxon>
    </lineage>
</organism>
<feature type="region of interest" description="Disordered" evidence="1">
    <location>
        <begin position="21"/>
        <end position="48"/>
    </location>
</feature>
<sequence>MTARGELSARAIAGHADSAAARPWNGDARGTDSTVWRHRGSPLVDATSPGPLTGRTVAVKDLYAVAGFPVGAGIPAYARDQRPATEHAAAVARLLAAGARITGIAHTDEFAYSLTGSNGRYGMPVNPAAPERIPGGSTSGPAVAVARGEVDIGLGTDTAGSIRVPAAYQGLWGIRTTHRRIGTVGLLPLAQSFDTVGWVTAAGATLAAVADCLLDPDTATPAGFAIDHRLCDRADPAIAAAVRAVAEELGARPIDLCPHDEWLAAFRVVQAHEAWANHGKWISTHPDALEPDVAERFAFAATVTAGQAAAARTQLNAAADHIRTTLGDRALVLPAAATPPPPRRAGPGIHETTRRRTLRLTCLASIAGLPAVTLPLGRDEGGPSGLCLVGAPGTDRSLIHLAHSIAAVPAEGSPHSEEAV</sequence>
<reference evidence="3 4" key="1">
    <citation type="submission" date="2020-04" db="EMBL/GenBank/DDBJ databases">
        <title>MicrobeNet Type strains.</title>
        <authorList>
            <person name="Nicholson A.C."/>
        </authorList>
    </citation>
    <scope>NUCLEOTIDE SEQUENCE [LARGE SCALE GENOMIC DNA]</scope>
    <source>
        <strain evidence="3 4">DSM 45078</strain>
    </source>
</reference>
<gene>
    <name evidence="3" type="ORF">HGA13_18620</name>
</gene>
<dbReference type="PANTHER" id="PTHR46310:SF7">
    <property type="entry name" value="AMIDASE 1"/>
    <property type="match status" value="1"/>
</dbReference>
<evidence type="ECO:0000256" key="1">
    <source>
        <dbReference type="SAM" id="MobiDB-lite"/>
    </source>
</evidence>
<dbReference type="SUPFAM" id="SSF75304">
    <property type="entry name" value="Amidase signature (AS) enzymes"/>
    <property type="match status" value="1"/>
</dbReference>
<dbReference type="PANTHER" id="PTHR46310">
    <property type="entry name" value="AMIDASE 1"/>
    <property type="match status" value="1"/>
</dbReference>
<evidence type="ECO:0000313" key="3">
    <source>
        <dbReference type="EMBL" id="NKY35067.1"/>
    </source>
</evidence>
<proteinExistence type="predicted"/>
<dbReference type="InterPro" id="IPR023631">
    <property type="entry name" value="Amidase_dom"/>
</dbReference>
<accession>A0A846XHV0</accession>